<protein>
    <recommendedName>
        <fullName evidence="6">Heat shock 70 kDa protein 12A</fullName>
    </recommendedName>
</protein>
<dbReference type="Gene3D" id="3.90.640.10">
    <property type="entry name" value="Actin, Chain A, domain 4"/>
    <property type="match status" value="1"/>
</dbReference>
<dbReference type="GO" id="GO:0140662">
    <property type="term" value="F:ATP-dependent protein folding chaperone"/>
    <property type="evidence" value="ECO:0007669"/>
    <property type="project" value="InterPro"/>
</dbReference>
<dbReference type="Proteomes" id="UP001186944">
    <property type="component" value="Unassembled WGS sequence"/>
</dbReference>
<dbReference type="AlphaFoldDB" id="A0AA89C6D9"/>
<dbReference type="GO" id="GO:0005524">
    <property type="term" value="F:ATP binding"/>
    <property type="evidence" value="ECO:0007669"/>
    <property type="project" value="UniProtKB-KW"/>
</dbReference>
<comment type="similarity">
    <text evidence="1">Belongs to the heat shock protein 70 family.</text>
</comment>
<proteinExistence type="inferred from homology"/>
<accession>A0AA89C6D9</accession>
<dbReference type="InterPro" id="IPR013126">
    <property type="entry name" value="Hsp_70_fam"/>
</dbReference>
<keyword evidence="2" id="KW-0547">Nucleotide-binding</keyword>
<dbReference type="CDD" id="cd10229">
    <property type="entry name" value="ASKHA_NBD_HSP70_HSPA12"/>
    <property type="match status" value="1"/>
</dbReference>
<gene>
    <name evidence="4" type="ORF">FSP39_012955</name>
</gene>
<evidence type="ECO:0000313" key="5">
    <source>
        <dbReference type="Proteomes" id="UP001186944"/>
    </source>
</evidence>
<dbReference type="EMBL" id="VSWD01000005">
    <property type="protein sequence ID" value="KAK3102659.1"/>
    <property type="molecule type" value="Genomic_DNA"/>
</dbReference>
<dbReference type="PANTHER" id="PTHR14187:SF5">
    <property type="entry name" value="HEAT SHOCK 70 KDA PROTEIN 12A"/>
    <property type="match status" value="1"/>
</dbReference>
<evidence type="ECO:0000256" key="2">
    <source>
        <dbReference type="ARBA" id="ARBA00022741"/>
    </source>
</evidence>
<comment type="caution">
    <text evidence="4">The sequence shown here is derived from an EMBL/GenBank/DDBJ whole genome shotgun (WGS) entry which is preliminary data.</text>
</comment>
<sequence>MSHKTPSVILLDQDKNFHSFGYEAEDKYAQLTRTKKHKEWHYFTEIKMKLMNAMDTYLKGSSDQELFEERLTKDVTIKDMEKREYPLLDIMSMAYRYLIDHFLKQLDDKSLLKDITPSTDILWVLTVPAIWTDASKQFTKEAAIKAGLSENQIILTYEPEAAALYCRLLPVDKFISGGKEKALVFSTFERGKKFMVLDLGGGTVDISVQETTLDGKMKSIHKVCGGAWGGQAVDEEFRKCIVKIFGGDVLHKFRTDYRAKYLEFMRDFELKKRQTKLTSDAKVALRVPAELCDLQEDATECSLKEVLADSPLKYDVGTIGDKLLFTNEYFISFFSDAMGNIQEHMEDIFENERCKGLTGILLVGGFAESELVIETLRNAFPNQKFIVPSEAGLSVVKGAVLYGQDPEIITARTCRYTYGVSLHHPFIEGFHSPSKRIIISEQYRCDNCFSKLFTVGELVHLGDTKSMKAFRDYRDPERQHLRYLPLKELVVISSKENPIYSDEKGVTILGSIEIPLSKEKWPEYFNSVIYMEVAGTEIEVRCVLDSGETVKGRFEFLTN</sequence>
<evidence type="ECO:0000313" key="4">
    <source>
        <dbReference type="EMBL" id="KAK3102659.1"/>
    </source>
</evidence>
<organism evidence="4 5">
    <name type="scientific">Pinctada imbricata</name>
    <name type="common">Atlantic pearl-oyster</name>
    <name type="synonym">Pinctada martensii</name>
    <dbReference type="NCBI Taxonomy" id="66713"/>
    <lineage>
        <taxon>Eukaryota</taxon>
        <taxon>Metazoa</taxon>
        <taxon>Spiralia</taxon>
        <taxon>Lophotrochozoa</taxon>
        <taxon>Mollusca</taxon>
        <taxon>Bivalvia</taxon>
        <taxon>Autobranchia</taxon>
        <taxon>Pteriomorphia</taxon>
        <taxon>Pterioida</taxon>
        <taxon>Pterioidea</taxon>
        <taxon>Pteriidae</taxon>
        <taxon>Pinctada</taxon>
    </lineage>
</organism>
<dbReference type="SUPFAM" id="SSF53067">
    <property type="entry name" value="Actin-like ATPase domain"/>
    <property type="match status" value="2"/>
</dbReference>
<keyword evidence="5" id="KW-1185">Reference proteome</keyword>
<dbReference type="InterPro" id="IPR043129">
    <property type="entry name" value="ATPase_NBD"/>
</dbReference>
<reference evidence="4" key="1">
    <citation type="submission" date="2019-08" db="EMBL/GenBank/DDBJ databases">
        <title>The improved chromosome-level genome for the pearl oyster Pinctada fucata martensii using PacBio sequencing and Hi-C.</title>
        <authorList>
            <person name="Zheng Z."/>
        </authorList>
    </citation>
    <scope>NUCLEOTIDE SEQUENCE</scope>
    <source>
        <strain evidence="4">ZZ-2019</strain>
        <tissue evidence="4">Adductor muscle</tissue>
    </source>
</reference>
<evidence type="ECO:0000256" key="1">
    <source>
        <dbReference type="ARBA" id="ARBA00007381"/>
    </source>
</evidence>
<dbReference type="Pfam" id="PF00012">
    <property type="entry name" value="HSP70"/>
    <property type="match status" value="1"/>
</dbReference>
<keyword evidence="3" id="KW-0067">ATP-binding</keyword>
<evidence type="ECO:0000256" key="3">
    <source>
        <dbReference type="ARBA" id="ARBA00022840"/>
    </source>
</evidence>
<evidence type="ECO:0008006" key="6">
    <source>
        <dbReference type="Google" id="ProtNLM"/>
    </source>
</evidence>
<dbReference type="PANTHER" id="PTHR14187">
    <property type="entry name" value="ALPHA KINASE/ELONGATION FACTOR 2 KINASE"/>
    <property type="match status" value="1"/>
</dbReference>
<dbReference type="Gene3D" id="3.30.420.40">
    <property type="match status" value="2"/>
</dbReference>
<name>A0AA89C6D9_PINIB</name>